<organism evidence="16 17">
    <name type="scientific">Geotrypetes seraphini</name>
    <name type="common">Gaboon caecilian</name>
    <name type="synonym">Caecilia seraphini</name>
    <dbReference type="NCBI Taxonomy" id="260995"/>
    <lineage>
        <taxon>Eukaryota</taxon>
        <taxon>Metazoa</taxon>
        <taxon>Chordata</taxon>
        <taxon>Craniata</taxon>
        <taxon>Vertebrata</taxon>
        <taxon>Euteleostomi</taxon>
        <taxon>Amphibia</taxon>
        <taxon>Gymnophiona</taxon>
        <taxon>Geotrypetes</taxon>
    </lineage>
</organism>
<gene>
    <name evidence="17" type="primary">JAM3</name>
</gene>
<keyword evidence="9 13" id="KW-1133">Transmembrane helix</keyword>
<dbReference type="PANTHER" id="PTHR44598:SF2">
    <property type="entry name" value="JUNCTIONAL ADHESION MOLECULE C"/>
    <property type="match status" value="1"/>
</dbReference>
<dbReference type="RefSeq" id="XP_033774783.1">
    <property type="nucleotide sequence ID" value="XM_033918892.1"/>
</dbReference>
<keyword evidence="6 13" id="KW-0812">Transmembrane</keyword>
<evidence type="ECO:0000256" key="11">
    <source>
        <dbReference type="ARBA" id="ARBA00023157"/>
    </source>
</evidence>
<evidence type="ECO:0000256" key="8">
    <source>
        <dbReference type="ARBA" id="ARBA00022949"/>
    </source>
</evidence>
<protein>
    <submittedName>
        <fullName evidence="17">Junctional adhesion molecule C</fullName>
    </submittedName>
</protein>
<evidence type="ECO:0000256" key="6">
    <source>
        <dbReference type="ARBA" id="ARBA00022692"/>
    </source>
</evidence>
<evidence type="ECO:0000256" key="3">
    <source>
        <dbReference type="ARBA" id="ARBA00008637"/>
    </source>
</evidence>
<dbReference type="GO" id="GO:0046982">
    <property type="term" value="F:protein heterodimerization activity"/>
    <property type="evidence" value="ECO:0007669"/>
    <property type="project" value="InterPro"/>
</dbReference>
<dbReference type="InterPro" id="IPR007110">
    <property type="entry name" value="Ig-like_dom"/>
</dbReference>
<dbReference type="PANTHER" id="PTHR44598">
    <property type="entry name" value="JUNCTIONAL ADHESION MOLECULE C"/>
    <property type="match status" value="1"/>
</dbReference>
<dbReference type="CTD" id="83700"/>
<dbReference type="AlphaFoldDB" id="A0A6P8PJA1"/>
<dbReference type="GO" id="GO:0016477">
    <property type="term" value="P:cell migration"/>
    <property type="evidence" value="ECO:0007669"/>
    <property type="project" value="TreeGrafter"/>
</dbReference>
<evidence type="ECO:0000256" key="1">
    <source>
        <dbReference type="ARBA" id="ARBA00004251"/>
    </source>
</evidence>
<evidence type="ECO:0000313" key="17">
    <source>
        <dbReference type="RefSeq" id="XP_033774783.1"/>
    </source>
</evidence>
<keyword evidence="10 13" id="KW-0472">Membrane</keyword>
<evidence type="ECO:0000259" key="15">
    <source>
        <dbReference type="PROSITE" id="PS50835"/>
    </source>
</evidence>
<dbReference type="GO" id="GO:0005886">
    <property type="term" value="C:plasma membrane"/>
    <property type="evidence" value="ECO:0007669"/>
    <property type="project" value="UniProtKB-SubCell"/>
</dbReference>
<evidence type="ECO:0000256" key="5">
    <source>
        <dbReference type="ARBA" id="ARBA00022475"/>
    </source>
</evidence>
<keyword evidence="4" id="KW-0796">Tight junction</keyword>
<keyword evidence="5" id="KW-1003">Cell membrane</keyword>
<keyword evidence="12" id="KW-0393">Immunoglobulin domain</keyword>
<keyword evidence="16" id="KW-1185">Reference proteome</keyword>
<dbReference type="Proteomes" id="UP000515159">
    <property type="component" value="Chromosome 13"/>
</dbReference>
<dbReference type="Pfam" id="PF13927">
    <property type="entry name" value="Ig_3"/>
    <property type="match status" value="1"/>
</dbReference>
<dbReference type="GO" id="GO:0042803">
    <property type="term" value="F:protein homodimerization activity"/>
    <property type="evidence" value="ECO:0007669"/>
    <property type="project" value="InterPro"/>
</dbReference>
<dbReference type="InParanoid" id="A0A6P8PJA1"/>
<reference evidence="17" key="1">
    <citation type="submission" date="2025-08" db="UniProtKB">
        <authorList>
            <consortium name="RefSeq"/>
        </authorList>
    </citation>
    <scope>IDENTIFICATION</scope>
</reference>
<evidence type="ECO:0000256" key="12">
    <source>
        <dbReference type="ARBA" id="ARBA00023319"/>
    </source>
</evidence>
<dbReference type="InterPro" id="IPR003599">
    <property type="entry name" value="Ig_sub"/>
</dbReference>
<dbReference type="SUPFAM" id="SSF48726">
    <property type="entry name" value="Immunoglobulin"/>
    <property type="match status" value="2"/>
</dbReference>
<feature type="transmembrane region" description="Helical" evidence="13">
    <location>
        <begin position="235"/>
        <end position="260"/>
    </location>
</feature>
<dbReference type="OrthoDB" id="9942446at2759"/>
<dbReference type="InterPro" id="IPR003598">
    <property type="entry name" value="Ig_sub2"/>
</dbReference>
<evidence type="ECO:0000256" key="13">
    <source>
        <dbReference type="SAM" id="Phobius"/>
    </source>
</evidence>
<feature type="domain" description="Ig-like" evidence="15">
    <location>
        <begin position="42"/>
        <end position="125"/>
    </location>
</feature>
<dbReference type="FunFam" id="2.60.40.10:FF:000342">
    <property type="entry name" value="Junctional adhesion molecule A"/>
    <property type="match status" value="1"/>
</dbReference>
<evidence type="ECO:0000256" key="14">
    <source>
        <dbReference type="SAM" id="SignalP"/>
    </source>
</evidence>
<evidence type="ECO:0000256" key="4">
    <source>
        <dbReference type="ARBA" id="ARBA00022427"/>
    </source>
</evidence>
<dbReference type="InterPro" id="IPR036179">
    <property type="entry name" value="Ig-like_dom_sf"/>
</dbReference>
<feature type="chain" id="PRO_5028006776" evidence="14">
    <location>
        <begin position="25"/>
        <end position="303"/>
    </location>
</feature>
<dbReference type="GO" id="GO:0098636">
    <property type="term" value="C:protein complex involved in cell adhesion"/>
    <property type="evidence" value="ECO:0007669"/>
    <property type="project" value="TreeGrafter"/>
</dbReference>
<dbReference type="InterPro" id="IPR042974">
    <property type="entry name" value="JAM-C"/>
</dbReference>
<keyword evidence="7 14" id="KW-0732">Signal</keyword>
<evidence type="ECO:0000256" key="10">
    <source>
        <dbReference type="ARBA" id="ARBA00023136"/>
    </source>
</evidence>
<accession>A0A6P8PJA1</accession>
<feature type="signal peptide" evidence="14">
    <location>
        <begin position="1"/>
        <end position="24"/>
    </location>
</feature>
<comment type="subcellular location">
    <subcellularLocation>
        <location evidence="2">Cell junction</location>
        <location evidence="2">Tight junction</location>
    </subcellularLocation>
    <subcellularLocation>
        <location evidence="1">Cell membrane</location>
        <topology evidence="1">Single-pass type I membrane protein</topology>
    </subcellularLocation>
</comment>
<feature type="domain" description="Ig-like" evidence="15">
    <location>
        <begin position="135"/>
        <end position="229"/>
    </location>
</feature>
<dbReference type="GO" id="GO:0044291">
    <property type="term" value="C:cell-cell contact zone"/>
    <property type="evidence" value="ECO:0007669"/>
    <property type="project" value="TreeGrafter"/>
</dbReference>
<keyword evidence="11" id="KW-1015">Disulfide bond</keyword>
<dbReference type="GO" id="GO:0098632">
    <property type="term" value="F:cell-cell adhesion mediator activity"/>
    <property type="evidence" value="ECO:0007669"/>
    <property type="project" value="TreeGrafter"/>
</dbReference>
<dbReference type="Gene3D" id="2.60.40.10">
    <property type="entry name" value="Immunoglobulins"/>
    <property type="match status" value="2"/>
</dbReference>
<dbReference type="GeneID" id="117347673"/>
<sequence>MAEVRVFLVSLLLLLLLFVSKILALKLGSRNLKPVVLEYHGVELSCIIEDGIVTSSPRIEWKKIRPGETSYVFFNNQVVGDLKNRADILSKPSLIIHNTSRTDTAIYRCEVADDIGNTLDEISIELIVQVKPVTPRCSVPNAVPVGKTAVLHCRENEGRPNSMYRWYRNSEPLPDNSKSNPKFVNSSFTLDPKTGTLVFSAMSKADTGHYYCIASNPAGSAKCDEQQLEVYDLNIAGIVCGALVVLLVLVLVILVICCAYRKGYFAKRKPSGKSYKTTEKPEGVNYLRTDNEGDFRHKSSFVI</sequence>
<comment type="similarity">
    <text evidence="3">Belongs to the immunoglobulin superfamily.</text>
</comment>
<dbReference type="InterPro" id="IPR013783">
    <property type="entry name" value="Ig-like_fold"/>
</dbReference>
<dbReference type="PROSITE" id="PS50835">
    <property type="entry name" value="IG_LIKE"/>
    <property type="match status" value="2"/>
</dbReference>
<name>A0A6P8PJA1_GEOSA</name>
<evidence type="ECO:0000256" key="7">
    <source>
        <dbReference type="ARBA" id="ARBA00022729"/>
    </source>
</evidence>
<dbReference type="GO" id="GO:0005923">
    <property type="term" value="C:bicellular tight junction"/>
    <property type="evidence" value="ECO:0007669"/>
    <property type="project" value="UniProtKB-SubCell"/>
</dbReference>
<proteinExistence type="inferred from homology"/>
<evidence type="ECO:0000256" key="2">
    <source>
        <dbReference type="ARBA" id="ARBA00004435"/>
    </source>
</evidence>
<dbReference type="FunCoup" id="A0A6P8PJA1">
    <property type="interactions" value="522"/>
</dbReference>
<keyword evidence="8" id="KW-0965">Cell junction</keyword>
<evidence type="ECO:0000256" key="9">
    <source>
        <dbReference type="ARBA" id="ARBA00022989"/>
    </source>
</evidence>
<dbReference type="SMART" id="SM00408">
    <property type="entry name" value="IGc2"/>
    <property type="match status" value="2"/>
</dbReference>
<dbReference type="SMART" id="SM00409">
    <property type="entry name" value="IG"/>
    <property type="match status" value="2"/>
</dbReference>
<evidence type="ECO:0000313" key="16">
    <source>
        <dbReference type="Proteomes" id="UP000515159"/>
    </source>
</evidence>
<dbReference type="KEGG" id="gsh:117347673"/>
<dbReference type="GO" id="GO:0005178">
    <property type="term" value="F:integrin binding"/>
    <property type="evidence" value="ECO:0007669"/>
    <property type="project" value="TreeGrafter"/>
</dbReference>